<feature type="compositionally biased region" description="Polar residues" evidence="1">
    <location>
        <begin position="20"/>
        <end position="29"/>
    </location>
</feature>
<reference evidence="2 3" key="1">
    <citation type="journal article" date="2012" name="Genet. Mol. Biol.">
        <title>Analysis of 16S rRNA and mxaF genes revealing insights into Methylobacterium niche-specific plant association.</title>
        <authorList>
            <person name="Dourado M.N."/>
            <person name="Andreote F.D."/>
            <person name="Dini-Andreote F."/>
            <person name="Conti R."/>
            <person name="Araujo J.M."/>
            <person name="Araujo W.L."/>
        </authorList>
    </citation>
    <scope>NUCLEOTIDE SEQUENCE [LARGE SCALE GENOMIC DNA]</scope>
    <source>
        <strain evidence="2 3">SR1.6/6</strain>
    </source>
</reference>
<dbReference type="Proteomes" id="UP000012488">
    <property type="component" value="Chromosome"/>
</dbReference>
<proteinExistence type="predicted"/>
<evidence type="ECO:0000313" key="3">
    <source>
        <dbReference type="Proteomes" id="UP000012488"/>
    </source>
</evidence>
<feature type="compositionally biased region" description="Basic and acidic residues" evidence="1">
    <location>
        <begin position="1"/>
        <end position="18"/>
    </location>
</feature>
<feature type="region of interest" description="Disordered" evidence="1">
    <location>
        <begin position="1"/>
        <end position="29"/>
    </location>
</feature>
<protein>
    <submittedName>
        <fullName evidence="2">Uncharacterized protein</fullName>
    </submittedName>
</protein>
<reference evidence="2 3" key="2">
    <citation type="journal article" date="2013" name="Genome Announc.">
        <title>Draft Genome Sequence of Methylobacterium mesophilicum Strain SR1.6/6, Isolated from Citrus sinensis.</title>
        <authorList>
            <person name="Marinho Almeida D."/>
            <person name="Dini-Andreote F."/>
            <person name="Camargo Neves A.A."/>
            <person name="Juca Ramos R.T."/>
            <person name="Andreote F.D."/>
            <person name="Carneiro A.R."/>
            <person name="Oliveira de Souza Lima A."/>
            <person name="Caracciolo Gomes de Sa P.H."/>
            <person name="Ribeiro Barbosa M.S."/>
            <person name="Araujo W.L."/>
            <person name="Silva A."/>
        </authorList>
    </citation>
    <scope>NUCLEOTIDE SEQUENCE [LARGE SCALE GENOMIC DNA]</scope>
    <source>
        <strain evidence="2 3">SR1.6/6</strain>
    </source>
</reference>
<name>A0A6B9FIZ3_9HYPH</name>
<sequence>MQSSAHSEHKEHRQDEVQHSPVTTKNSASGRLLGRIAEALQVPPVVLYGPATAVTSFRRANRDDDFSPDIDLDHDCLALLDAYRRIRDPQTRQRLLTLAEAAGQEA</sequence>
<organism evidence="2 3">
    <name type="scientific">Methylobacterium mesophilicum SR1.6/6</name>
    <dbReference type="NCBI Taxonomy" id="908290"/>
    <lineage>
        <taxon>Bacteria</taxon>
        <taxon>Pseudomonadati</taxon>
        <taxon>Pseudomonadota</taxon>
        <taxon>Alphaproteobacteria</taxon>
        <taxon>Hyphomicrobiales</taxon>
        <taxon>Methylobacteriaceae</taxon>
        <taxon>Methylobacterium</taxon>
    </lineage>
</organism>
<dbReference type="EMBL" id="CP043538">
    <property type="protein sequence ID" value="QGY02327.1"/>
    <property type="molecule type" value="Genomic_DNA"/>
</dbReference>
<dbReference type="KEGG" id="mmes:MMSR116_10895"/>
<accession>A0A6B9FIZ3</accession>
<evidence type="ECO:0000313" key="2">
    <source>
        <dbReference type="EMBL" id="QGY02327.1"/>
    </source>
</evidence>
<gene>
    <name evidence="2" type="ORF">MMSR116_10895</name>
</gene>
<dbReference type="RefSeq" id="WP_158168800.1">
    <property type="nucleotide sequence ID" value="NZ_CP043538.1"/>
</dbReference>
<dbReference type="AlphaFoldDB" id="A0A6B9FIZ3"/>
<evidence type="ECO:0000256" key="1">
    <source>
        <dbReference type="SAM" id="MobiDB-lite"/>
    </source>
</evidence>